<evidence type="ECO:0000259" key="2">
    <source>
        <dbReference type="Pfam" id="PF09130"/>
    </source>
</evidence>
<name>A0ABT6N263_9SPHN</name>
<dbReference type="SUPFAM" id="SSF51735">
    <property type="entry name" value="NAD(P)-binding Rossmann-fold domains"/>
    <property type="match status" value="1"/>
</dbReference>
<dbReference type="Pfam" id="PF03446">
    <property type="entry name" value="NAD_binding_2"/>
    <property type="match status" value="1"/>
</dbReference>
<protein>
    <submittedName>
        <fullName evidence="3">DUF1932 domain-containing protein</fullName>
    </submittedName>
</protein>
<comment type="caution">
    <text evidence="3">The sequence shown here is derived from an EMBL/GenBank/DDBJ whole genome shotgun (WGS) entry which is preliminary data.</text>
</comment>
<dbReference type="InterPro" id="IPR036291">
    <property type="entry name" value="NAD(P)-bd_dom_sf"/>
</dbReference>
<sequence>MNIGSIAVIGFGEAAQAFVVGMPGKLISYDRKIETVHERADKLADGQRLGVTMAGSNGEAVAEAGVILSLVTADQAEQAARATAASLRPGAFYFDMNSVAPDTKRLSAEVVENQGGLYVDVAVMAPVHPGRRAVPLLVSGPHAQEGARQLREVGFDMVRVIGDTVGAASAVKMIRSIMVKGIEALSAECAMAAKLSGVLDEVISSLDTSWPSADWVARFDYNLDRMLVHGLRRSEEMDEVVKTIEGLGMRAPMSRGTAERQREIGGFRLAPPQGLDSKLEQLGTLLSHRDNG</sequence>
<dbReference type="Gene3D" id="1.10.1040.10">
    <property type="entry name" value="N-(1-d-carboxylethyl)-l-norvaline Dehydrogenase, domain 2"/>
    <property type="match status" value="1"/>
</dbReference>
<dbReference type="InterPro" id="IPR013328">
    <property type="entry name" value="6PGD_dom2"/>
</dbReference>
<evidence type="ECO:0000313" key="3">
    <source>
        <dbReference type="EMBL" id="MDH7639267.1"/>
    </source>
</evidence>
<dbReference type="EMBL" id="JARYGZ010000001">
    <property type="protein sequence ID" value="MDH7639267.1"/>
    <property type="molecule type" value="Genomic_DNA"/>
</dbReference>
<keyword evidence="4" id="KW-1185">Reference proteome</keyword>
<dbReference type="RefSeq" id="WP_281044539.1">
    <property type="nucleotide sequence ID" value="NZ_JARYGZ010000001.1"/>
</dbReference>
<accession>A0ABT6N263</accession>
<feature type="domain" description="Phosphogluconate dehydrogenase NAD-binding putative C-terminal" evidence="2">
    <location>
        <begin position="193"/>
        <end position="264"/>
    </location>
</feature>
<dbReference type="Proteomes" id="UP001160625">
    <property type="component" value="Unassembled WGS sequence"/>
</dbReference>
<evidence type="ECO:0000259" key="1">
    <source>
        <dbReference type="Pfam" id="PF03446"/>
    </source>
</evidence>
<reference evidence="3" key="1">
    <citation type="submission" date="2023-04" db="EMBL/GenBank/DDBJ databases">
        <title>Sphingomonas sp. MAHUQ-71 isolated from rice field.</title>
        <authorList>
            <person name="Huq M.A."/>
        </authorList>
    </citation>
    <scope>NUCLEOTIDE SEQUENCE</scope>
    <source>
        <strain evidence="3">MAHUQ-71</strain>
    </source>
</reference>
<dbReference type="Pfam" id="PF09130">
    <property type="entry name" value="DUF1932"/>
    <property type="match status" value="1"/>
</dbReference>
<dbReference type="SUPFAM" id="SSF48179">
    <property type="entry name" value="6-phosphogluconate dehydrogenase C-terminal domain-like"/>
    <property type="match status" value="1"/>
</dbReference>
<feature type="domain" description="6-phosphogluconate dehydrogenase NADP-binding" evidence="1">
    <location>
        <begin position="6"/>
        <end position="127"/>
    </location>
</feature>
<dbReference type="InterPro" id="IPR008927">
    <property type="entry name" value="6-PGluconate_DH-like_C_sf"/>
</dbReference>
<gene>
    <name evidence="3" type="ORF">QGN17_11050</name>
</gene>
<dbReference type="InterPro" id="IPR006115">
    <property type="entry name" value="6PGDH_NADP-bd"/>
</dbReference>
<dbReference type="Gene3D" id="3.40.50.720">
    <property type="entry name" value="NAD(P)-binding Rossmann-like Domain"/>
    <property type="match status" value="1"/>
</dbReference>
<dbReference type="InterPro" id="IPR015814">
    <property type="entry name" value="Pgluconate_DH_NAD-bd_C"/>
</dbReference>
<evidence type="ECO:0000313" key="4">
    <source>
        <dbReference type="Proteomes" id="UP001160625"/>
    </source>
</evidence>
<organism evidence="3 4">
    <name type="scientific">Sphingomonas oryzagri</name>
    <dbReference type="NCBI Taxonomy" id="3042314"/>
    <lineage>
        <taxon>Bacteria</taxon>
        <taxon>Pseudomonadati</taxon>
        <taxon>Pseudomonadota</taxon>
        <taxon>Alphaproteobacteria</taxon>
        <taxon>Sphingomonadales</taxon>
        <taxon>Sphingomonadaceae</taxon>
        <taxon>Sphingomonas</taxon>
    </lineage>
</organism>
<proteinExistence type="predicted"/>